<dbReference type="RefSeq" id="WP_011114827.1">
    <property type="nucleotide sequence ID" value="NC_004853.1"/>
</dbReference>
<keyword evidence="1" id="KW-0614">Plasmid</keyword>
<protein>
    <submittedName>
        <fullName evidence="1">Uncharacterized protein</fullName>
    </submittedName>
</protein>
<dbReference type="AlphaFoldDB" id="Q9HH90"/>
<proteinExistence type="predicted"/>
<dbReference type="EMBL" id="AJ294536">
    <property type="protein sequence ID" value="CAC15843.1"/>
    <property type="molecule type" value="Genomic_DNA"/>
</dbReference>
<name>Q9HH90_SACIS</name>
<organism evidence="1">
    <name type="scientific">Saccharolobus islandicus</name>
    <name type="common">Sulfolobus islandicus</name>
    <dbReference type="NCBI Taxonomy" id="43080"/>
    <lineage>
        <taxon>Archaea</taxon>
        <taxon>Thermoproteota</taxon>
        <taxon>Thermoprotei</taxon>
        <taxon>Sulfolobales</taxon>
        <taxon>Sulfolobaceae</taxon>
        <taxon>Saccharolobus</taxon>
    </lineage>
</organism>
<geneLocation type="plasmid" evidence="1">
    <name>pHEN7</name>
</geneLocation>
<sequence>MTSKHTIEDENTLDLLESVYIVYSQCGISNNYSETITVSVQEFLRKKRTELDKLLSCVSKKLKGALTFPYMLRWKDEGRALFISDVKGFSINDFKHNPDIAEYIESKLLYAPVVKIDESPEQKTIFINDDDKEIISFIKDKYKLNSIDDALTTILTRTAAYRLIVTLTRLIHDTVTISELTELFGEFGMFYFIFAFERDRKTNYIKIVHEFFPYNYDFEFAKIILR</sequence>
<reference evidence="1" key="1">
    <citation type="journal article" date="2000" name="J. Mol. Biol.">
        <title>Evolution of the family of pRN plasmids and their integrase-mediated insertion into the chromosome of the crenarchaeon Sulfolobus solfataricus.</title>
        <authorList>
            <person name="Peng X."/>
            <person name="Holz I."/>
            <person name="Zillig W."/>
            <person name="Garrett R.A."/>
            <person name="She Q."/>
        </authorList>
    </citation>
    <scope>NUCLEOTIDE SEQUENCE [LARGE SCALE GENOMIC DNA]</scope>
    <source>
        <strain evidence="1">HEN7H2</strain>
        <plasmid evidence="1">pHEN7</plasmid>
    </source>
</reference>
<accession>Q9HH90</accession>
<evidence type="ECO:0000313" key="1">
    <source>
        <dbReference type="EMBL" id="CAC15843.1"/>
    </source>
</evidence>